<reference evidence="2" key="1">
    <citation type="journal article" date="2018" name="BMC Genomics">
        <title>Genomic insights into host adaptation between the wheat stripe rust pathogen (Puccinia striiformis f. sp. tritici) and the barley stripe rust pathogen (Puccinia striiformis f. sp. hordei).</title>
        <authorList>
            <person name="Xia C."/>
            <person name="Wang M."/>
            <person name="Yin C."/>
            <person name="Cornejo O.E."/>
            <person name="Hulbert S.H."/>
            <person name="Chen X."/>
        </authorList>
    </citation>
    <scope>NUCLEOTIDE SEQUENCE [LARGE SCALE GENOMIC DNA]</scope>
    <source>
        <strain evidence="2">93-210</strain>
    </source>
</reference>
<gene>
    <name evidence="1" type="ORF">MJO28_012145</name>
</gene>
<comment type="caution">
    <text evidence="1">The sequence shown here is derived from an EMBL/GenBank/DDBJ whole genome shotgun (WGS) entry which is preliminary data.</text>
</comment>
<name>A0ACC0E113_9BASI</name>
<reference evidence="1 2" key="3">
    <citation type="journal article" date="2022" name="Microbiol. Spectr.">
        <title>Folding features and dynamics of 3D genome architecture in plant fungal pathogens.</title>
        <authorList>
            <person name="Xia C."/>
        </authorList>
    </citation>
    <scope>NUCLEOTIDE SEQUENCE [LARGE SCALE GENOMIC DNA]</scope>
    <source>
        <strain evidence="1 2">93-210</strain>
    </source>
</reference>
<sequence length="85" mass="9465">MQNIAAPKLIKVAKTISSPLPFITFSSQRKPTPSSQNYTFKLCEIKKAIDNIVASPSAPKEVVISSLILNMFTKNDMRFDVAMYV</sequence>
<keyword evidence="2" id="KW-1185">Reference proteome</keyword>
<organism evidence="1 2">
    <name type="scientific">Puccinia striiformis f. sp. tritici</name>
    <dbReference type="NCBI Taxonomy" id="168172"/>
    <lineage>
        <taxon>Eukaryota</taxon>
        <taxon>Fungi</taxon>
        <taxon>Dikarya</taxon>
        <taxon>Basidiomycota</taxon>
        <taxon>Pucciniomycotina</taxon>
        <taxon>Pucciniomycetes</taxon>
        <taxon>Pucciniales</taxon>
        <taxon>Pucciniaceae</taxon>
        <taxon>Puccinia</taxon>
    </lineage>
</organism>
<evidence type="ECO:0000313" key="2">
    <source>
        <dbReference type="Proteomes" id="UP001060170"/>
    </source>
</evidence>
<reference evidence="2" key="2">
    <citation type="journal article" date="2018" name="Mol. Plant Microbe Interact.">
        <title>Genome sequence resources for the wheat stripe rust pathogen (Puccinia striiformis f. sp. tritici) and the barley stripe rust pathogen (Puccinia striiformis f. sp. hordei).</title>
        <authorList>
            <person name="Xia C."/>
            <person name="Wang M."/>
            <person name="Yin C."/>
            <person name="Cornejo O.E."/>
            <person name="Hulbert S.H."/>
            <person name="Chen X."/>
        </authorList>
    </citation>
    <scope>NUCLEOTIDE SEQUENCE [LARGE SCALE GENOMIC DNA]</scope>
    <source>
        <strain evidence="2">93-210</strain>
    </source>
</reference>
<proteinExistence type="predicted"/>
<evidence type="ECO:0000313" key="1">
    <source>
        <dbReference type="EMBL" id="KAI7942118.1"/>
    </source>
</evidence>
<protein>
    <submittedName>
        <fullName evidence="1">Uncharacterized protein</fullName>
    </submittedName>
</protein>
<dbReference type="EMBL" id="CM045876">
    <property type="protein sequence ID" value="KAI7942118.1"/>
    <property type="molecule type" value="Genomic_DNA"/>
</dbReference>
<accession>A0ACC0E113</accession>
<dbReference type="Proteomes" id="UP001060170">
    <property type="component" value="Chromosome 12"/>
</dbReference>